<keyword evidence="8" id="KW-1185">Reference proteome</keyword>
<evidence type="ECO:0000256" key="3">
    <source>
        <dbReference type="ARBA" id="ARBA00022989"/>
    </source>
</evidence>
<name>A0AAN8EUC1_TRICO</name>
<evidence type="ECO:0000256" key="6">
    <source>
        <dbReference type="SAM" id="Phobius"/>
    </source>
</evidence>
<keyword evidence="3 6" id="KW-1133">Transmembrane helix</keyword>
<protein>
    <submittedName>
        <fullName evidence="7">Lysosomal amino acid transporter 1</fullName>
    </submittedName>
</protein>
<dbReference type="Gene3D" id="1.20.1280.290">
    <property type="match status" value="1"/>
</dbReference>
<evidence type="ECO:0000256" key="5">
    <source>
        <dbReference type="ARBA" id="ARBA00038039"/>
    </source>
</evidence>
<feature type="transmembrane region" description="Helical" evidence="6">
    <location>
        <begin position="134"/>
        <end position="153"/>
    </location>
</feature>
<comment type="subcellular location">
    <subcellularLocation>
        <location evidence="1">Membrane</location>
        <topology evidence="1">Multi-pass membrane protein</topology>
    </subcellularLocation>
</comment>
<proteinExistence type="inferred from homology"/>
<dbReference type="PANTHER" id="PTHR16201">
    <property type="entry name" value="SEVEN TRANSMEMBRANE PROTEIN 1-RELATED"/>
    <property type="match status" value="1"/>
</dbReference>
<dbReference type="EMBL" id="WIXE01025911">
    <property type="protein sequence ID" value="KAK5964355.1"/>
    <property type="molecule type" value="Genomic_DNA"/>
</dbReference>
<keyword evidence="4 6" id="KW-0472">Membrane</keyword>
<evidence type="ECO:0000256" key="2">
    <source>
        <dbReference type="ARBA" id="ARBA00022692"/>
    </source>
</evidence>
<evidence type="ECO:0000256" key="4">
    <source>
        <dbReference type="ARBA" id="ARBA00023136"/>
    </source>
</evidence>
<feature type="transmembrane region" description="Helical" evidence="6">
    <location>
        <begin position="38"/>
        <end position="55"/>
    </location>
</feature>
<feature type="transmembrane region" description="Helical" evidence="6">
    <location>
        <begin position="106"/>
        <end position="122"/>
    </location>
</feature>
<evidence type="ECO:0000313" key="7">
    <source>
        <dbReference type="EMBL" id="KAK5964355.1"/>
    </source>
</evidence>
<accession>A0AAN8EUC1</accession>
<dbReference type="FunFam" id="1.20.1280.290:FF:000009">
    <property type="entry name" value="PQ loop repeat family protein"/>
    <property type="match status" value="1"/>
</dbReference>
<evidence type="ECO:0000313" key="8">
    <source>
        <dbReference type="Proteomes" id="UP001331761"/>
    </source>
</evidence>
<comment type="caution">
    <text evidence="7">The sequence shown here is derived from an EMBL/GenBank/DDBJ whole genome shotgun (WGS) entry which is preliminary data.</text>
</comment>
<dbReference type="PANTHER" id="PTHR16201:SF34">
    <property type="entry name" value="LYSOSOMAL AMINO ACID TRANSPORTER 1"/>
    <property type="match status" value="1"/>
</dbReference>
<dbReference type="GO" id="GO:0098852">
    <property type="term" value="C:lytic vacuole membrane"/>
    <property type="evidence" value="ECO:0007669"/>
    <property type="project" value="UniProtKB-ARBA"/>
</dbReference>
<evidence type="ECO:0000256" key="1">
    <source>
        <dbReference type="ARBA" id="ARBA00004141"/>
    </source>
</evidence>
<gene>
    <name evidence="7" type="ORF">GCK32_001311</name>
</gene>
<dbReference type="GO" id="GO:0015174">
    <property type="term" value="F:basic amino acid transmembrane transporter activity"/>
    <property type="evidence" value="ECO:0007669"/>
    <property type="project" value="UniProtKB-ARBA"/>
</dbReference>
<dbReference type="InterPro" id="IPR006603">
    <property type="entry name" value="PQ-loop_rpt"/>
</dbReference>
<dbReference type="Pfam" id="PF04193">
    <property type="entry name" value="PQ-loop"/>
    <property type="match status" value="2"/>
</dbReference>
<comment type="similarity">
    <text evidence="5">Belongs to the laat-1 family.</text>
</comment>
<dbReference type="Proteomes" id="UP001331761">
    <property type="component" value="Unassembled WGS sequence"/>
</dbReference>
<reference evidence="7 8" key="1">
    <citation type="submission" date="2019-10" db="EMBL/GenBank/DDBJ databases">
        <title>Assembly and Annotation for the nematode Trichostrongylus colubriformis.</title>
        <authorList>
            <person name="Martin J."/>
        </authorList>
    </citation>
    <scope>NUCLEOTIDE SEQUENCE [LARGE SCALE GENOMIC DNA]</scope>
    <source>
        <strain evidence="7">G859</strain>
        <tissue evidence="7">Whole worm</tissue>
    </source>
</reference>
<feature type="transmembrane region" description="Helical" evidence="6">
    <location>
        <begin position="75"/>
        <end position="94"/>
    </location>
</feature>
<dbReference type="AlphaFoldDB" id="A0AAN8EUC1"/>
<dbReference type="InterPro" id="IPR051415">
    <property type="entry name" value="LAAT-1"/>
</dbReference>
<organism evidence="7 8">
    <name type="scientific">Trichostrongylus colubriformis</name>
    <name type="common">Black scour worm</name>
    <dbReference type="NCBI Taxonomy" id="6319"/>
    <lineage>
        <taxon>Eukaryota</taxon>
        <taxon>Metazoa</taxon>
        <taxon>Ecdysozoa</taxon>
        <taxon>Nematoda</taxon>
        <taxon>Chromadorea</taxon>
        <taxon>Rhabditida</taxon>
        <taxon>Rhabditina</taxon>
        <taxon>Rhabditomorpha</taxon>
        <taxon>Strongyloidea</taxon>
        <taxon>Trichostrongylidae</taxon>
        <taxon>Trichostrongylus</taxon>
    </lineage>
</organism>
<keyword evidence="2 6" id="KW-0812">Transmembrane</keyword>
<sequence>MTSGGIIVRRFETTQGYNCTNGIQWIERIFSDCVDTELKLLGFIIGVISLLLWLVPLFPQLLQNYKTKKCDGLSIVFLFFWLAGDTCNMLGAVLTNQTPIQKVIGVYYIFQDLVLWAQYGYYTKIYPNLGTQRSSTIVVPCLALASLGSFCLLSNDRTRTIRSAPVINIGQNLSLDHVMKMWPIFESYSDMAGYIIGSIAALCYFGGRIPQIIKNYQRESCEATTDWLFFVR</sequence>
<dbReference type="SMART" id="SM00679">
    <property type="entry name" value="CTNS"/>
    <property type="match status" value="2"/>
</dbReference>